<reference evidence="3 4" key="1">
    <citation type="journal article" date="2013" name="Int. J. Syst. Evol. Microbiol.">
        <title>Description of Streptomonospora sediminis sp. nov. and Streptomonospora nanhaiensis sp. nov., and reclassification of Nocardiopsis arabia Hozzein &amp; Goodfellow 2008 as Streptomonospora arabica comb. nov. and emended description of the genus Streptomonospora.</title>
        <authorList>
            <person name="Zhang D.F."/>
            <person name="Pan H.Q."/>
            <person name="He J."/>
            <person name="Zhang X.M."/>
            <person name="Zhang Y.G."/>
            <person name="Klenk H.P."/>
            <person name="Hu J.C."/>
            <person name="Li W.J."/>
        </authorList>
    </citation>
    <scope>NUCLEOTIDE SEQUENCE [LARGE SCALE GENOMIC DNA]</scope>
    <source>
        <strain evidence="3 4">12A09</strain>
    </source>
</reference>
<name>A0ABY6YQY2_9ACTN</name>
<dbReference type="Proteomes" id="UP001156498">
    <property type="component" value="Chromosome"/>
</dbReference>
<dbReference type="Pfam" id="PF14325">
    <property type="entry name" value="DUF4383"/>
    <property type="match status" value="1"/>
</dbReference>
<proteinExistence type="predicted"/>
<protein>
    <submittedName>
        <fullName evidence="3">DUF4383 domain-containing protein</fullName>
    </submittedName>
</protein>
<feature type="transmembrane region" description="Helical" evidence="2">
    <location>
        <begin position="50"/>
        <end position="74"/>
    </location>
</feature>
<keyword evidence="2" id="KW-0812">Transmembrane</keyword>
<evidence type="ECO:0000313" key="4">
    <source>
        <dbReference type="Proteomes" id="UP001156498"/>
    </source>
</evidence>
<dbReference type="RefSeq" id="WP_267948467.1">
    <property type="nucleotide sequence ID" value="NZ_CP113264.1"/>
</dbReference>
<feature type="transmembrane region" description="Helical" evidence="2">
    <location>
        <begin position="109"/>
        <end position="133"/>
    </location>
</feature>
<feature type="region of interest" description="Disordered" evidence="1">
    <location>
        <begin position="153"/>
        <end position="184"/>
    </location>
</feature>
<gene>
    <name evidence="3" type="ORF">OUQ99_06180</name>
</gene>
<keyword evidence="4" id="KW-1185">Reference proteome</keyword>
<sequence>MDLDTGRPADRRLGVVYRVGAGLTGLVLIGFGIAGLLVRLPLFDTRGEVIAGLSTNGALSFLSIAIGSLLLGAAVLGGSFASTVCTVVGLAFVASGLVNLYLMSAGPNILAFSMPNVIFSFVVGIMVMTFGMYGRVGGNLPGDNPYRRIRAERRERRRHGRDQGRDHGRDGGGAHRPGAIGANG</sequence>
<keyword evidence="2" id="KW-1133">Transmembrane helix</keyword>
<feature type="transmembrane region" description="Helical" evidence="2">
    <location>
        <begin position="80"/>
        <end position="102"/>
    </location>
</feature>
<evidence type="ECO:0000313" key="3">
    <source>
        <dbReference type="EMBL" id="WAE74694.1"/>
    </source>
</evidence>
<evidence type="ECO:0000256" key="2">
    <source>
        <dbReference type="SAM" id="Phobius"/>
    </source>
</evidence>
<organism evidence="3 4">
    <name type="scientific">Streptomonospora nanhaiensis</name>
    <dbReference type="NCBI Taxonomy" id="1323731"/>
    <lineage>
        <taxon>Bacteria</taxon>
        <taxon>Bacillati</taxon>
        <taxon>Actinomycetota</taxon>
        <taxon>Actinomycetes</taxon>
        <taxon>Streptosporangiales</taxon>
        <taxon>Nocardiopsidaceae</taxon>
        <taxon>Streptomonospora</taxon>
    </lineage>
</organism>
<feature type="compositionally biased region" description="Basic and acidic residues" evidence="1">
    <location>
        <begin position="161"/>
        <end position="173"/>
    </location>
</feature>
<evidence type="ECO:0000256" key="1">
    <source>
        <dbReference type="SAM" id="MobiDB-lite"/>
    </source>
</evidence>
<feature type="transmembrane region" description="Helical" evidence="2">
    <location>
        <begin position="15"/>
        <end position="38"/>
    </location>
</feature>
<accession>A0ABY6YQY2</accession>
<keyword evidence="2" id="KW-0472">Membrane</keyword>
<dbReference type="EMBL" id="CP113264">
    <property type="protein sequence ID" value="WAE74694.1"/>
    <property type="molecule type" value="Genomic_DNA"/>
</dbReference>